<dbReference type="SUPFAM" id="SSF54197">
    <property type="entry name" value="HIT-like"/>
    <property type="match status" value="1"/>
</dbReference>
<dbReference type="InterPro" id="IPR036265">
    <property type="entry name" value="HIT-like_sf"/>
</dbReference>
<dbReference type="InterPro" id="IPR011146">
    <property type="entry name" value="HIT-like"/>
</dbReference>
<comment type="caution">
    <text evidence="3">The sequence shown here is derived from an EMBL/GenBank/DDBJ whole genome shotgun (WGS) entry which is preliminary data.</text>
</comment>
<keyword evidence="4" id="KW-1185">Reference proteome</keyword>
<proteinExistence type="predicted"/>
<dbReference type="EMBL" id="PJQM01002407">
    <property type="protein sequence ID" value="RCH95615.1"/>
    <property type="molecule type" value="Genomic_DNA"/>
</dbReference>
<protein>
    <recommendedName>
        <fullName evidence="2">HIT domain-containing protein</fullName>
    </recommendedName>
</protein>
<dbReference type="Pfam" id="PF01230">
    <property type="entry name" value="HIT"/>
    <property type="match status" value="1"/>
</dbReference>
<dbReference type="PANTHER" id="PTHR46243">
    <property type="entry name" value="BIS(5'-ADENOSYL)-TRIPHOSPHATASE"/>
    <property type="match status" value="1"/>
</dbReference>
<dbReference type="STRING" id="4846.A0A367K0E7"/>
<evidence type="ECO:0000313" key="3">
    <source>
        <dbReference type="EMBL" id="RCH95615.1"/>
    </source>
</evidence>
<name>A0A367K0E7_RHIST</name>
<reference evidence="3 4" key="1">
    <citation type="journal article" date="2018" name="G3 (Bethesda)">
        <title>Phylogenetic and Phylogenomic Definition of Rhizopus Species.</title>
        <authorList>
            <person name="Gryganskyi A.P."/>
            <person name="Golan J."/>
            <person name="Dolatabadi S."/>
            <person name="Mondo S."/>
            <person name="Robb S."/>
            <person name="Idnurm A."/>
            <person name="Muszewska A."/>
            <person name="Steczkiewicz K."/>
            <person name="Masonjones S."/>
            <person name="Liao H.L."/>
            <person name="Gajdeczka M.T."/>
            <person name="Anike F."/>
            <person name="Vuek A."/>
            <person name="Anishchenko I.M."/>
            <person name="Voigt K."/>
            <person name="de Hoog G.S."/>
            <person name="Smith M.E."/>
            <person name="Heitman J."/>
            <person name="Vilgalys R."/>
            <person name="Stajich J.E."/>
        </authorList>
    </citation>
    <scope>NUCLEOTIDE SEQUENCE [LARGE SCALE GENOMIC DNA]</scope>
    <source>
        <strain evidence="3 4">LSU 92-RS-03</strain>
    </source>
</reference>
<accession>A0A367K0E7</accession>
<dbReference type="Proteomes" id="UP000253551">
    <property type="component" value="Unassembled WGS sequence"/>
</dbReference>
<dbReference type="InterPro" id="IPR051884">
    <property type="entry name" value="Bis(5'-adenosyl)-TPase_reg"/>
</dbReference>
<gene>
    <name evidence="3" type="ORF">CU098_008567</name>
</gene>
<evidence type="ECO:0000313" key="4">
    <source>
        <dbReference type="Proteomes" id="UP000253551"/>
    </source>
</evidence>
<dbReference type="InterPro" id="IPR019808">
    <property type="entry name" value="Histidine_triad_CS"/>
</dbReference>
<feature type="domain" description="HIT" evidence="2">
    <location>
        <begin position="1"/>
        <end position="73"/>
    </location>
</feature>
<dbReference type="OrthoDB" id="680339at2759"/>
<dbReference type="PANTHER" id="PTHR46243:SF1">
    <property type="entry name" value="BIS(5'-ADENOSYL)-TRIPHOSPHATASE"/>
    <property type="match status" value="1"/>
</dbReference>
<dbReference type="PROSITE" id="PS51084">
    <property type="entry name" value="HIT_2"/>
    <property type="match status" value="1"/>
</dbReference>
<organism evidence="3 4">
    <name type="scientific">Rhizopus stolonifer</name>
    <name type="common">Rhizopus nigricans</name>
    <dbReference type="NCBI Taxonomy" id="4846"/>
    <lineage>
        <taxon>Eukaryota</taxon>
        <taxon>Fungi</taxon>
        <taxon>Fungi incertae sedis</taxon>
        <taxon>Mucoromycota</taxon>
        <taxon>Mucoromycotina</taxon>
        <taxon>Mucoromycetes</taxon>
        <taxon>Mucorales</taxon>
        <taxon>Mucorineae</taxon>
        <taxon>Rhizopodaceae</taxon>
        <taxon>Rhizopus</taxon>
    </lineage>
</organism>
<evidence type="ECO:0000256" key="1">
    <source>
        <dbReference type="PROSITE-ProRule" id="PRU00464"/>
    </source>
</evidence>
<feature type="short sequence motif" description="Histidine triad motif" evidence="1">
    <location>
        <begin position="58"/>
        <end position="62"/>
    </location>
</feature>
<dbReference type="PROSITE" id="PS00892">
    <property type="entry name" value="HIT_1"/>
    <property type="match status" value="1"/>
</dbReference>
<dbReference type="GO" id="GO:0003824">
    <property type="term" value="F:catalytic activity"/>
    <property type="evidence" value="ECO:0007669"/>
    <property type="project" value="InterPro"/>
</dbReference>
<dbReference type="AlphaFoldDB" id="A0A367K0E7"/>
<evidence type="ECO:0000259" key="2">
    <source>
        <dbReference type="PROSITE" id="PS51084"/>
    </source>
</evidence>
<sequence length="104" mass="12159">MPKRVVLRYSDLTLVEITDLTNAASRISKVLEQVYPHMRNGFIWLIQDGKEAGQTVPHVHLHIIPKRFSEWSQHGIEDVNRVPRTLHDMKLEAKHLESMLRQNI</sequence>
<dbReference type="Gene3D" id="3.30.428.10">
    <property type="entry name" value="HIT-like"/>
    <property type="match status" value="1"/>
</dbReference>